<dbReference type="Proteomes" id="UP000188268">
    <property type="component" value="Unassembled WGS sequence"/>
</dbReference>
<organism evidence="1 2">
    <name type="scientific">Corchorus capsularis</name>
    <name type="common">Jute</name>
    <dbReference type="NCBI Taxonomy" id="210143"/>
    <lineage>
        <taxon>Eukaryota</taxon>
        <taxon>Viridiplantae</taxon>
        <taxon>Streptophyta</taxon>
        <taxon>Embryophyta</taxon>
        <taxon>Tracheophyta</taxon>
        <taxon>Spermatophyta</taxon>
        <taxon>Magnoliopsida</taxon>
        <taxon>eudicotyledons</taxon>
        <taxon>Gunneridae</taxon>
        <taxon>Pentapetalae</taxon>
        <taxon>rosids</taxon>
        <taxon>malvids</taxon>
        <taxon>Malvales</taxon>
        <taxon>Malvaceae</taxon>
        <taxon>Grewioideae</taxon>
        <taxon>Apeibeae</taxon>
        <taxon>Corchorus</taxon>
    </lineage>
</organism>
<dbReference type="OrthoDB" id="591587at2759"/>
<reference evidence="1 2" key="1">
    <citation type="submission" date="2013-09" db="EMBL/GenBank/DDBJ databases">
        <title>Corchorus capsularis genome sequencing.</title>
        <authorList>
            <person name="Alam M."/>
            <person name="Haque M.S."/>
            <person name="Islam M.S."/>
            <person name="Emdad E.M."/>
            <person name="Islam M.M."/>
            <person name="Ahmed B."/>
            <person name="Halim A."/>
            <person name="Hossen Q.M.M."/>
            <person name="Hossain M.Z."/>
            <person name="Ahmed R."/>
            <person name="Khan M.M."/>
            <person name="Islam R."/>
            <person name="Rashid M.M."/>
            <person name="Khan S.A."/>
            <person name="Rahman M.S."/>
            <person name="Alam M."/>
        </authorList>
    </citation>
    <scope>NUCLEOTIDE SEQUENCE [LARGE SCALE GENOMIC DNA]</scope>
    <source>
        <strain evidence="2">cv. CVL-1</strain>
        <tissue evidence="1">Whole seedling</tissue>
    </source>
</reference>
<dbReference type="OMA" id="NEYCHQW"/>
<dbReference type="AlphaFoldDB" id="A0A1R3IRV3"/>
<protein>
    <submittedName>
        <fullName evidence="1">Uncharacterized protein</fullName>
    </submittedName>
</protein>
<comment type="caution">
    <text evidence="1">The sequence shown here is derived from an EMBL/GenBank/DDBJ whole genome shotgun (WGS) entry which is preliminary data.</text>
</comment>
<gene>
    <name evidence="1" type="ORF">CCACVL1_10283</name>
</gene>
<evidence type="ECO:0000313" key="2">
    <source>
        <dbReference type="Proteomes" id="UP000188268"/>
    </source>
</evidence>
<dbReference type="STRING" id="210143.A0A1R3IRV3"/>
<sequence length="355" mass="41263">MKYLKGLVSRVAHSHPETLTLSEGARQQKILTDCINSIKAIERKASDCYAGKDYAAELGDEFVKMLVLDGCFIVELFRKYAEEVKREHDDPIFSMSCMLQFLHHDLILLENQIPWFVLQTLFDITKLPSDTKSLIELALHFFATMFTFDTIPLKPAIFNDQDIKHILDLLRLSLVLPSKEINNYGRKLGWQPIWSITKLKEAGVKFEKSDKAESILDIKFRKKGVLEIPLFLIQETTETIFRNLIAYEQCLPNCPPIITSYAMLLDNLIDSPNDLDMLCNKNIIWDNWLTTGDATQFFNELYNDTYVKEFYYYELCRDLNNYCKDGWPKFLRALGDCCPDLRCYHSFSHIVANFL</sequence>
<dbReference type="Pfam" id="PF03140">
    <property type="entry name" value="DUF247"/>
    <property type="match status" value="1"/>
</dbReference>
<keyword evidence="2" id="KW-1185">Reference proteome</keyword>
<accession>A0A1R3IRV3</accession>
<dbReference type="PANTHER" id="PTHR31170:SF17">
    <property type="match status" value="1"/>
</dbReference>
<dbReference type="InterPro" id="IPR004158">
    <property type="entry name" value="DUF247_pln"/>
</dbReference>
<name>A0A1R3IRV3_COCAP</name>
<evidence type="ECO:0000313" key="1">
    <source>
        <dbReference type="EMBL" id="OMO85319.1"/>
    </source>
</evidence>
<dbReference type="Gramene" id="OMO85319">
    <property type="protein sequence ID" value="OMO85319"/>
    <property type="gene ID" value="CCACVL1_10283"/>
</dbReference>
<proteinExistence type="predicted"/>
<dbReference type="EMBL" id="AWWV01009616">
    <property type="protein sequence ID" value="OMO85319.1"/>
    <property type="molecule type" value="Genomic_DNA"/>
</dbReference>
<dbReference type="PANTHER" id="PTHR31170">
    <property type="entry name" value="BNAC04G53230D PROTEIN"/>
    <property type="match status" value="1"/>
</dbReference>